<name>A0A6A4X1S7_AMPAM</name>
<protein>
    <submittedName>
        <fullName evidence="2">Uncharacterized protein</fullName>
    </submittedName>
</protein>
<proteinExistence type="predicted"/>
<reference evidence="2 3" key="1">
    <citation type="submission" date="2019-07" db="EMBL/GenBank/DDBJ databases">
        <title>Draft genome assembly of a fouling barnacle, Amphibalanus amphitrite (Darwin, 1854): The first reference genome for Thecostraca.</title>
        <authorList>
            <person name="Kim W."/>
        </authorList>
    </citation>
    <scope>NUCLEOTIDE SEQUENCE [LARGE SCALE GENOMIC DNA]</scope>
    <source>
        <strain evidence="2">SNU_AA5</strain>
        <tissue evidence="2">Soma without cirri and trophi</tissue>
    </source>
</reference>
<evidence type="ECO:0000256" key="1">
    <source>
        <dbReference type="SAM" id="SignalP"/>
    </source>
</evidence>
<sequence length="145" mass="16036">MQSLRLVLLMGAAVALVSGQQLPVKLDAFKNHPCFRLVEKERGGGITQTLYQECGQSVIHLSPELRRQKGKFLLYACITNKLGLLSNRRFLNTDALRSIIQRSNSISGGEKSNYNNILNQCDSRGRELIMCMDLVCPGLLSPVSG</sequence>
<dbReference type="Proteomes" id="UP000440578">
    <property type="component" value="Unassembled WGS sequence"/>
</dbReference>
<evidence type="ECO:0000313" key="2">
    <source>
        <dbReference type="EMBL" id="KAF0311429.1"/>
    </source>
</evidence>
<dbReference type="EMBL" id="VIIS01000240">
    <property type="protein sequence ID" value="KAF0311429.1"/>
    <property type="molecule type" value="Genomic_DNA"/>
</dbReference>
<feature type="signal peptide" evidence="1">
    <location>
        <begin position="1"/>
        <end position="19"/>
    </location>
</feature>
<keyword evidence="1" id="KW-0732">Signal</keyword>
<dbReference type="AlphaFoldDB" id="A0A6A4X1S7"/>
<comment type="caution">
    <text evidence="2">The sequence shown here is derived from an EMBL/GenBank/DDBJ whole genome shotgun (WGS) entry which is preliminary data.</text>
</comment>
<keyword evidence="3" id="KW-1185">Reference proteome</keyword>
<organism evidence="2 3">
    <name type="scientific">Amphibalanus amphitrite</name>
    <name type="common">Striped barnacle</name>
    <name type="synonym">Balanus amphitrite</name>
    <dbReference type="NCBI Taxonomy" id="1232801"/>
    <lineage>
        <taxon>Eukaryota</taxon>
        <taxon>Metazoa</taxon>
        <taxon>Ecdysozoa</taxon>
        <taxon>Arthropoda</taxon>
        <taxon>Crustacea</taxon>
        <taxon>Multicrustacea</taxon>
        <taxon>Cirripedia</taxon>
        <taxon>Thoracica</taxon>
        <taxon>Thoracicalcarea</taxon>
        <taxon>Balanomorpha</taxon>
        <taxon>Balanoidea</taxon>
        <taxon>Balanidae</taxon>
        <taxon>Amphibalaninae</taxon>
        <taxon>Amphibalanus</taxon>
    </lineage>
</organism>
<accession>A0A6A4X1S7</accession>
<evidence type="ECO:0000313" key="3">
    <source>
        <dbReference type="Proteomes" id="UP000440578"/>
    </source>
</evidence>
<gene>
    <name evidence="2" type="ORF">FJT64_017749</name>
</gene>
<feature type="chain" id="PRO_5025526375" evidence="1">
    <location>
        <begin position="20"/>
        <end position="145"/>
    </location>
</feature>